<comment type="caution">
    <text evidence="1">The sequence shown here is derived from an EMBL/GenBank/DDBJ whole genome shotgun (WGS) entry which is preliminary data.</text>
</comment>
<dbReference type="Proteomes" id="UP000356253">
    <property type="component" value="Unassembled WGS sequence"/>
</dbReference>
<keyword evidence="2" id="KW-1185">Reference proteome</keyword>
<proteinExistence type="predicted"/>
<reference evidence="1" key="1">
    <citation type="submission" date="2019-09" db="EMBL/GenBank/DDBJ databases">
        <authorList>
            <person name="Rodrigo-Torres L."/>
            <person name="Arahal R. D."/>
            <person name="Lucena T."/>
        </authorList>
    </citation>
    <scope>NUCLEOTIDE SEQUENCE</scope>
    <source>
        <strain evidence="1">ISS653</strain>
    </source>
</reference>
<accession>A0AC61YCR1</accession>
<evidence type="ECO:0000313" key="2">
    <source>
        <dbReference type="Proteomes" id="UP000356253"/>
    </source>
</evidence>
<sequence>MGKLNIVMTGGTSGFGGITAKELINNPHTRVFLGNRNKEIQGAEHIPLNLNSLENVRSFVSEITKKIKPKKIQVLICNAGLNHPDINSRTVDGFEMTFAVNHLAHFYLLRLLMPYLDTNARIIMTTSGTHDPSENAMVAPPKHANAIWLAYPEKDKTLDEKMTINAQRAYSSSKLCTILTIRHLVSTAEAKQNNWQCIAYDPGATPGTGLLQKGTLFMRLAWQVFTIPILRKRMLPKSNSIQDAGITLAYLALGKVEVPAANIYVALRAGKITFPLPSKLAQNDTLMQELWRDSEQLLLETKFILK</sequence>
<evidence type="ECO:0000313" key="1">
    <source>
        <dbReference type="EMBL" id="VVV02307.1"/>
    </source>
</evidence>
<dbReference type="EMBL" id="CABVMM010000017">
    <property type="protein sequence ID" value="VVV02307.1"/>
    <property type="molecule type" value="Genomic_DNA"/>
</dbReference>
<organism evidence="1 2">
    <name type="scientific">Mesonia oceanica</name>
    <dbReference type="NCBI Taxonomy" id="2687242"/>
    <lineage>
        <taxon>Bacteria</taxon>
        <taxon>Pseudomonadati</taxon>
        <taxon>Bacteroidota</taxon>
        <taxon>Flavobacteriia</taxon>
        <taxon>Flavobacteriales</taxon>
        <taxon>Flavobacteriaceae</taxon>
        <taxon>Mesonia</taxon>
    </lineage>
</organism>
<name>A0AC61YCR1_9FLAO</name>
<protein>
    <submittedName>
        <fullName evidence="1">Uncharacterized protein</fullName>
    </submittedName>
</protein>
<gene>
    <name evidence="1" type="ORF">FVB9532_03605</name>
</gene>